<gene>
    <name evidence="2" type="ORF">Nlim_1079</name>
</gene>
<dbReference type="HOGENOM" id="CLU_062767_3_0_2"/>
<dbReference type="AlphaFoldDB" id="F3KKQ5"/>
<accession>F3KKQ5</accession>
<proteinExistence type="predicted"/>
<dbReference type="InterPro" id="IPR036388">
    <property type="entry name" value="WH-like_DNA-bd_sf"/>
</dbReference>
<dbReference type="Proteomes" id="UP000004348">
    <property type="component" value="Chromosome"/>
</dbReference>
<dbReference type="CDD" id="cd00090">
    <property type="entry name" value="HTH_ARSR"/>
    <property type="match status" value="1"/>
</dbReference>
<dbReference type="EMBL" id="AEGP01000040">
    <property type="protein sequence ID" value="EGG42064.1"/>
    <property type="molecule type" value="Genomic_DNA"/>
</dbReference>
<dbReference type="GO" id="GO:0003700">
    <property type="term" value="F:DNA-binding transcription factor activity"/>
    <property type="evidence" value="ECO:0007669"/>
    <property type="project" value="InterPro"/>
</dbReference>
<dbReference type="InterPro" id="IPR036390">
    <property type="entry name" value="WH_DNA-bd_sf"/>
</dbReference>
<dbReference type="Gene3D" id="1.10.10.10">
    <property type="entry name" value="Winged helix-like DNA-binding domain superfamily/Winged helix DNA-binding domain"/>
    <property type="match status" value="1"/>
</dbReference>
<dbReference type="Pfam" id="PF25212">
    <property type="entry name" value="HVO_A0114"/>
    <property type="match status" value="1"/>
</dbReference>
<dbReference type="InterPro" id="IPR001845">
    <property type="entry name" value="HTH_ArsR_DNA-bd_dom"/>
</dbReference>
<dbReference type="InterPro" id="IPR011991">
    <property type="entry name" value="ArsR-like_HTH"/>
</dbReference>
<feature type="domain" description="HTH arsR-type" evidence="1">
    <location>
        <begin position="1"/>
        <end position="94"/>
    </location>
</feature>
<organism evidence="2">
    <name type="scientific">Candidatus Nitrosarchaeum limnium SFB1</name>
    <dbReference type="NCBI Taxonomy" id="886738"/>
    <lineage>
        <taxon>Archaea</taxon>
        <taxon>Nitrososphaerota</taxon>
        <taxon>Nitrososphaeria</taxon>
        <taxon>Nitrosopumilales</taxon>
        <taxon>Nitrosopumilaceae</taxon>
        <taxon>Nitrosarchaeum</taxon>
    </lineage>
</organism>
<comment type="caution">
    <text evidence="2">The sequence shown here is derived from an EMBL/GenBank/DDBJ whole genome shotgun (WGS) entry which is preliminary data.</text>
</comment>
<sequence>MKLNAENFANDFLEFASEQRLNIMINLTEKKLNISKLAELLDATKPEVHRNIGRLIKTGLIKKESDGNYVLTTYGKTILIQIPSLSFISENKQYFGNHTLGNLETKFIQRLGALHDKKQINGFVRVLEKWKNIHENAEKYIYNILSEVPYSSDIIDVISSKLENNVKIQSIFSEKAIIPDERKTIFQKKGFQKYITNNILERKIMKNVSILVLVTDKEAAVFFADNQGKPDLSIMFTSTNSDFHEWCLDYFEWCWKNASSFQESKLKE</sequence>
<protein>
    <submittedName>
        <fullName evidence="2">Putative transcription regulator</fullName>
    </submittedName>
</protein>
<evidence type="ECO:0000313" key="2">
    <source>
        <dbReference type="EMBL" id="EGG42064.1"/>
    </source>
</evidence>
<reference evidence="2" key="1">
    <citation type="journal article" date="2011" name="PLoS ONE">
        <title>Genome of a low-salinity ammonia-oxidizing archaeon determined by single-cell and metagenomic analysis.</title>
        <authorList>
            <person name="Blainey P.C."/>
            <person name="Mosier A.C."/>
            <person name="Potanina A."/>
            <person name="Francis C.A."/>
            <person name="Quake S.R."/>
        </authorList>
    </citation>
    <scope>NUCLEOTIDE SEQUENCE [LARGE SCALE GENOMIC DNA]</scope>
    <source>
        <strain evidence="2">SFB1</strain>
    </source>
</reference>
<dbReference type="SUPFAM" id="SSF46785">
    <property type="entry name" value="Winged helix' DNA-binding domain"/>
    <property type="match status" value="1"/>
</dbReference>
<name>F3KKQ5_9ARCH</name>
<dbReference type="PROSITE" id="PS50987">
    <property type="entry name" value="HTH_ARSR_2"/>
    <property type="match status" value="1"/>
</dbReference>
<evidence type="ECO:0000259" key="1">
    <source>
        <dbReference type="PROSITE" id="PS50987"/>
    </source>
</evidence>